<reference evidence="5 10" key="2">
    <citation type="submission" date="2018-04" db="EMBL/GenBank/DDBJ databases">
        <title>Subsurface microbial communities from deep shales in Ohio and West Virginia, USA.</title>
        <authorList>
            <person name="Wrighton K."/>
        </authorList>
    </citation>
    <scope>NUCLEOTIDE SEQUENCE [LARGE SCALE GENOMIC DNA]</scope>
    <source>
        <strain evidence="5 10">MSL28</strain>
    </source>
</reference>
<evidence type="ECO:0000259" key="3">
    <source>
        <dbReference type="Pfam" id="PF00501"/>
    </source>
</evidence>
<dbReference type="Proteomes" id="UP000247389">
    <property type="component" value="Unassembled WGS sequence"/>
</dbReference>
<dbReference type="InterPro" id="IPR000873">
    <property type="entry name" value="AMP-dep_synth/lig_dom"/>
</dbReference>
<dbReference type="Pfam" id="PF00501">
    <property type="entry name" value="AMP-binding"/>
    <property type="match status" value="1"/>
</dbReference>
<evidence type="ECO:0000313" key="8">
    <source>
        <dbReference type="Proteomes" id="UP000198612"/>
    </source>
</evidence>
<protein>
    <submittedName>
        <fullName evidence="5">Long-chain acyl-CoA synthetase</fullName>
    </submittedName>
</protein>
<dbReference type="Gene3D" id="3.40.50.12780">
    <property type="entry name" value="N-terminal domain of ligase-like"/>
    <property type="match status" value="1"/>
</dbReference>
<feature type="domain" description="AMP-binding enzyme C-terminal" evidence="4">
    <location>
        <begin position="365"/>
        <end position="438"/>
    </location>
</feature>
<accession>A0A1G7F1B5</accession>
<dbReference type="AlphaFoldDB" id="A0A1G7F1B5"/>
<feature type="domain" description="AMP-dependent synthetase/ligase" evidence="3">
    <location>
        <begin position="10"/>
        <end position="326"/>
    </location>
</feature>
<evidence type="ECO:0000313" key="10">
    <source>
        <dbReference type="Proteomes" id="UP000247389"/>
    </source>
</evidence>
<dbReference type="Proteomes" id="UP000198612">
    <property type="component" value="Unassembled WGS sequence"/>
</dbReference>
<evidence type="ECO:0000259" key="4">
    <source>
        <dbReference type="Pfam" id="PF13193"/>
    </source>
</evidence>
<dbReference type="Gene3D" id="3.30.300.30">
    <property type="match status" value="1"/>
</dbReference>
<dbReference type="Proteomes" id="UP000199519">
    <property type="component" value="Unassembled WGS sequence"/>
</dbReference>
<dbReference type="SUPFAM" id="SSF56801">
    <property type="entry name" value="Acetyl-CoA synthetase-like"/>
    <property type="match status" value="1"/>
</dbReference>
<evidence type="ECO:0000256" key="2">
    <source>
        <dbReference type="ARBA" id="ARBA00022598"/>
    </source>
</evidence>
<reference evidence="8 9" key="1">
    <citation type="submission" date="2016-10" db="EMBL/GenBank/DDBJ databases">
        <authorList>
            <person name="Varghese N."/>
            <person name="Submissions S."/>
        </authorList>
    </citation>
    <scope>NUCLEOTIDE SEQUENCE [LARGE SCALE GENOMIC DNA]</scope>
    <source>
        <strain evidence="6 9">WG2</strain>
        <strain evidence="7 8">WG5</strain>
    </source>
</reference>
<dbReference type="GO" id="GO:0031956">
    <property type="term" value="F:medium-chain fatty acid-CoA ligase activity"/>
    <property type="evidence" value="ECO:0007669"/>
    <property type="project" value="TreeGrafter"/>
</dbReference>
<gene>
    <name evidence="5" type="ORF">C8C78_11266</name>
    <name evidence="6" type="ORF">SAMN04488598_101129</name>
    <name evidence="7" type="ORF">SAMN04515652_101162</name>
</gene>
<organism evidence="5 10">
    <name type="scientific">Halanaerobium congolense</name>
    <dbReference type="NCBI Taxonomy" id="54121"/>
    <lineage>
        <taxon>Bacteria</taxon>
        <taxon>Bacillati</taxon>
        <taxon>Bacillota</taxon>
        <taxon>Clostridia</taxon>
        <taxon>Halanaerobiales</taxon>
        <taxon>Halanaerobiaceae</taxon>
        <taxon>Halanaerobium</taxon>
    </lineage>
</organism>
<dbReference type="EMBL" id="FNBJ01000001">
    <property type="protein sequence ID" value="SDE69536.1"/>
    <property type="molecule type" value="Genomic_DNA"/>
</dbReference>
<sequence>MLIYDKVLEYAEKNPEKIALINGDQKINYRELSLKIKSISLSLCQKFSPGNKVIIKLKDPVKALLYLYGAARANLVSILIEADLSDKEEKNIIEKVRPVSIIESKMITLNDNLEFREGNIEANNQLFKTKKEDIFLGALSSGSTGEIKVIWRDHQSWTSAFDIQKEIFSFNENSRLLITGSIVYTGNLNNILQLLAAGGTVVFSESIFPKHWLKIIEEKEINALFMVPAHYRILLKELSKSINKVKSIVTAGSKMDLETLKKLKKFFLEAEICEFYGASELSYVSFAYYDQLLKNKGTVGRAFPGVDIKIKNNEIWVKSPYLAPDYRPEASAKDLGYFEGTYLYLSGRKDNIINRAGNKVNPFNIESSLKSNKKIAGAAVIAVDDFLKDKLLIAAVVKSNPDLKIKEVYKYCRENLKAEYLPDKIHFIKELPKMKSGKLDRKKLANNFKKKYK</sequence>
<dbReference type="InterPro" id="IPR042099">
    <property type="entry name" value="ANL_N_sf"/>
</dbReference>
<dbReference type="PANTHER" id="PTHR43201">
    <property type="entry name" value="ACYL-COA SYNTHETASE"/>
    <property type="match status" value="1"/>
</dbReference>
<evidence type="ECO:0000313" key="9">
    <source>
        <dbReference type="Proteomes" id="UP000199519"/>
    </source>
</evidence>
<comment type="similarity">
    <text evidence="1">Belongs to the ATP-dependent AMP-binding enzyme family.</text>
</comment>
<dbReference type="InterPro" id="IPR045851">
    <property type="entry name" value="AMP-bd_C_sf"/>
</dbReference>
<keyword evidence="9" id="KW-1185">Reference proteome</keyword>
<evidence type="ECO:0000256" key="1">
    <source>
        <dbReference type="ARBA" id="ARBA00006432"/>
    </source>
</evidence>
<evidence type="ECO:0000313" key="7">
    <source>
        <dbReference type="EMBL" id="SES61863.1"/>
    </source>
</evidence>
<name>A0A1G7F1B5_9FIRM</name>
<proteinExistence type="inferred from homology"/>
<evidence type="ECO:0000313" key="5">
    <source>
        <dbReference type="EMBL" id="PXV66014.1"/>
    </source>
</evidence>
<keyword evidence="2" id="KW-0436">Ligase</keyword>
<dbReference type="InterPro" id="IPR025110">
    <property type="entry name" value="AMP-bd_C"/>
</dbReference>
<dbReference type="EMBL" id="QICM01000012">
    <property type="protein sequence ID" value="PXV66014.1"/>
    <property type="molecule type" value="Genomic_DNA"/>
</dbReference>
<evidence type="ECO:0000313" key="6">
    <source>
        <dbReference type="EMBL" id="SDE69536.1"/>
    </source>
</evidence>
<dbReference type="GO" id="GO:0006631">
    <property type="term" value="P:fatty acid metabolic process"/>
    <property type="evidence" value="ECO:0007669"/>
    <property type="project" value="TreeGrafter"/>
</dbReference>
<dbReference type="Pfam" id="PF13193">
    <property type="entry name" value="AMP-binding_C"/>
    <property type="match status" value="1"/>
</dbReference>
<dbReference type="PANTHER" id="PTHR43201:SF5">
    <property type="entry name" value="MEDIUM-CHAIN ACYL-COA LIGASE ACSF2, MITOCHONDRIAL"/>
    <property type="match status" value="1"/>
</dbReference>
<dbReference type="EMBL" id="FOHG01000001">
    <property type="protein sequence ID" value="SES61863.1"/>
    <property type="molecule type" value="Genomic_DNA"/>
</dbReference>
<dbReference type="RefSeq" id="WP_089719143.1">
    <property type="nucleotide sequence ID" value="NZ_FNBJ01000001.1"/>
</dbReference>